<dbReference type="Proteomes" id="UP000584642">
    <property type="component" value="Unassembled WGS sequence"/>
</dbReference>
<sequence>MGLTVLSVPFPFAPVGPDVVGGAEQVCAAIDAALVRAGHRSLVVAREGSQVAGTLLPVPAIDGGSDDAARTAVHAAMHTAVRAVIARALEQHPVDVVHLHGIDFHAYLPPPGVPVLVTLHLPLDWYPAEALRPTRPDTWLHPVSRSQARTAPPGARLLPPIENGVAVDRLVIRVPKRRFAVALGRICPEKGFHHALDAARLADFQLLLAGRTHPYPAHERYFRTEIQPRLDPRRRFLGPVGFGRKRWMLGTARCLLAPSLVPETSSLVAMEALAAGTPVVAFPSGALADIVDPGVTGFLVRDAQEMADAIADCDRLDPEACRAQARTRHAADTMLDRYLTLYDQIAHPHAMQAGVA</sequence>
<reference evidence="2 3" key="1">
    <citation type="submission" date="2020-05" db="EMBL/GenBank/DDBJ databases">
        <title>Azospirillum oleiclasticum sp. nov, a nitrogen-fixing and heavy crude oil-emulsifying bacterium isolated from the crude oil of Yumen Oilfield.</title>
        <authorList>
            <person name="Wu D."/>
            <person name="Cai M."/>
            <person name="Zhang X."/>
        </authorList>
    </citation>
    <scope>NUCLEOTIDE SEQUENCE [LARGE SCALE GENOMIC DNA]</scope>
    <source>
        <strain evidence="2 3">ROY-1-1-2</strain>
    </source>
</reference>
<evidence type="ECO:0000313" key="2">
    <source>
        <dbReference type="EMBL" id="NYZ24824.1"/>
    </source>
</evidence>
<comment type="caution">
    <text evidence="2">The sequence shown here is derived from an EMBL/GenBank/DDBJ whole genome shotgun (WGS) entry which is preliminary data.</text>
</comment>
<dbReference type="InterPro" id="IPR028098">
    <property type="entry name" value="Glyco_trans_4-like_N"/>
</dbReference>
<accession>A0ABX2TKE7</accession>
<keyword evidence="3" id="KW-1185">Reference proteome</keyword>
<organism evidence="2 3">
    <name type="scientific">Azospirillum oleiclasticum</name>
    <dbReference type="NCBI Taxonomy" id="2735135"/>
    <lineage>
        <taxon>Bacteria</taxon>
        <taxon>Pseudomonadati</taxon>
        <taxon>Pseudomonadota</taxon>
        <taxon>Alphaproteobacteria</taxon>
        <taxon>Rhodospirillales</taxon>
        <taxon>Azospirillaceae</taxon>
        <taxon>Azospirillum</taxon>
    </lineage>
</organism>
<protein>
    <submittedName>
        <fullName evidence="2">Glycosyltransferase</fullName>
    </submittedName>
</protein>
<dbReference type="Gene3D" id="3.40.50.2000">
    <property type="entry name" value="Glycogen Phosphorylase B"/>
    <property type="match status" value="2"/>
</dbReference>
<dbReference type="Pfam" id="PF13692">
    <property type="entry name" value="Glyco_trans_1_4"/>
    <property type="match status" value="1"/>
</dbReference>
<dbReference type="RefSeq" id="WP_180286593.1">
    <property type="nucleotide sequence ID" value="NZ_JABFDB010000045.1"/>
</dbReference>
<evidence type="ECO:0000259" key="1">
    <source>
        <dbReference type="Pfam" id="PF13439"/>
    </source>
</evidence>
<dbReference type="EMBL" id="JABFDB010000045">
    <property type="protein sequence ID" value="NYZ24824.1"/>
    <property type="molecule type" value="Genomic_DNA"/>
</dbReference>
<name>A0ABX2TKE7_9PROT</name>
<dbReference type="Pfam" id="PF13439">
    <property type="entry name" value="Glyco_transf_4"/>
    <property type="match status" value="1"/>
</dbReference>
<gene>
    <name evidence="2" type="ORF">HND93_34405</name>
</gene>
<dbReference type="SUPFAM" id="SSF53756">
    <property type="entry name" value="UDP-Glycosyltransferase/glycogen phosphorylase"/>
    <property type="match status" value="1"/>
</dbReference>
<proteinExistence type="predicted"/>
<evidence type="ECO:0000313" key="3">
    <source>
        <dbReference type="Proteomes" id="UP000584642"/>
    </source>
</evidence>
<dbReference type="PANTHER" id="PTHR12526">
    <property type="entry name" value="GLYCOSYLTRANSFERASE"/>
    <property type="match status" value="1"/>
</dbReference>
<feature type="domain" description="Glycosyltransferase subfamily 4-like N-terminal" evidence="1">
    <location>
        <begin position="20"/>
        <end position="136"/>
    </location>
</feature>